<evidence type="ECO:0000256" key="2">
    <source>
        <dbReference type="ARBA" id="ARBA00007613"/>
    </source>
</evidence>
<reference evidence="11 12" key="2">
    <citation type="journal article" date="2012" name="BMC Genomics">
        <title>The genome of Pelobacter carbinolicus reveals surprising metabolic capabilities and physiological features.</title>
        <authorList>
            <person name="Aklujkar M."/>
            <person name="Haveman S.A."/>
            <person name="Didonato R.Jr."/>
            <person name="Chertkov O."/>
            <person name="Han C.S."/>
            <person name="Land M.L."/>
            <person name="Brown P."/>
            <person name="Lovley D.R."/>
        </authorList>
    </citation>
    <scope>NUCLEOTIDE SEQUENCE [LARGE SCALE GENOMIC DNA]</scope>
    <source>
        <strain evidence="12">DSM 2380 / NBRC 103641 / GraBd1</strain>
    </source>
</reference>
<evidence type="ECO:0000313" key="11">
    <source>
        <dbReference type="EMBL" id="ABA90147.1"/>
    </source>
</evidence>
<organism evidence="11 12">
    <name type="scientific">Syntrophotalea carbinolica (strain DSM 2380 / NBRC 103641 / GraBd1)</name>
    <name type="common">Pelobacter carbinolicus</name>
    <dbReference type="NCBI Taxonomy" id="338963"/>
    <lineage>
        <taxon>Bacteria</taxon>
        <taxon>Pseudomonadati</taxon>
        <taxon>Thermodesulfobacteriota</taxon>
        <taxon>Desulfuromonadia</taxon>
        <taxon>Desulfuromonadales</taxon>
        <taxon>Syntrophotaleaceae</taxon>
        <taxon>Syntrophotalea</taxon>
    </lineage>
</organism>
<dbReference type="GO" id="GO:0005886">
    <property type="term" value="C:plasma membrane"/>
    <property type="evidence" value="ECO:0007669"/>
    <property type="project" value="UniProtKB-SubCell"/>
</dbReference>
<dbReference type="AlphaFoldDB" id="Q3A0G0"/>
<dbReference type="Gene3D" id="1.20.1600.10">
    <property type="entry name" value="Outer membrane efflux proteins (OEP)"/>
    <property type="match status" value="1"/>
</dbReference>
<evidence type="ECO:0000256" key="1">
    <source>
        <dbReference type="ARBA" id="ARBA00004370"/>
    </source>
</evidence>
<gene>
    <name evidence="11" type="ordered locus">Pcar_2912</name>
</gene>
<dbReference type="HOGENOM" id="CLU_012817_13_2_7"/>
<dbReference type="InterPro" id="IPR003423">
    <property type="entry name" value="OMP_efflux"/>
</dbReference>
<dbReference type="InterPro" id="IPR010131">
    <property type="entry name" value="MdtP/NodT-like"/>
</dbReference>
<evidence type="ECO:0000256" key="5">
    <source>
        <dbReference type="ARBA" id="ARBA00022729"/>
    </source>
</evidence>
<name>Q3A0G0_SYNC1</name>
<evidence type="ECO:0000256" key="3">
    <source>
        <dbReference type="ARBA" id="ARBA00022452"/>
    </source>
</evidence>
<feature type="region of interest" description="Disordered" evidence="10">
    <location>
        <begin position="510"/>
        <end position="533"/>
    </location>
</feature>
<dbReference type="GO" id="GO:0015562">
    <property type="term" value="F:efflux transmembrane transporter activity"/>
    <property type="evidence" value="ECO:0007669"/>
    <property type="project" value="InterPro"/>
</dbReference>
<dbReference type="PANTHER" id="PTHR30203">
    <property type="entry name" value="OUTER MEMBRANE CATION EFFLUX PROTEIN"/>
    <property type="match status" value="1"/>
</dbReference>
<dbReference type="KEGG" id="pca:Pcar_2912"/>
<keyword evidence="4 9" id="KW-0812">Transmembrane</keyword>
<keyword evidence="6 9" id="KW-0472">Membrane</keyword>
<dbReference type="PANTHER" id="PTHR30203:SF20">
    <property type="entry name" value="MULTIDRUG RESISTANCE OUTER MEMBRANE PROTEIN MDTP-RELATED"/>
    <property type="match status" value="1"/>
</dbReference>
<evidence type="ECO:0000256" key="7">
    <source>
        <dbReference type="ARBA" id="ARBA00023139"/>
    </source>
</evidence>
<dbReference type="Pfam" id="PF02321">
    <property type="entry name" value="OEP"/>
    <property type="match status" value="2"/>
</dbReference>
<dbReference type="EMBL" id="CP000142">
    <property type="protein sequence ID" value="ABA90147.1"/>
    <property type="molecule type" value="Genomic_DNA"/>
</dbReference>
<evidence type="ECO:0000256" key="8">
    <source>
        <dbReference type="ARBA" id="ARBA00023288"/>
    </source>
</evidence>
<accession>Q3A0G0</accession>
<keyword evidence="5" id="KW-0732">Signal</keyword>
<keyword evidence="7 9" id="KW-0564">Palmitate</keyword>
<keyword evidence="3 9" id="KW-1134">Transmembrane beta strand</keyword>
<dbReference type="Gene3D" id="2.20.200.10">
    <property type="entry name" value="Outer membrane efflux proteins (OEP)"/>
    <property type="match status" value="1"/>
</dbReference>
<evidence type="ECO:0000256" key="4">
    <source>
        <dbReference type="ARBA" id="ARBA00022692"/>
    </source>
</evidence>
<dbReference type="STRING" id="338963.Pcar_2912"/>
<dbReference type="Proteomes" id="UP000002534">
    <property type="component" value="Chromosome"/>
</dbReference>
<dbReference type="SUPFAM" id="SSF56954">
    <property type="entry name" value="Outer membrane efflux proteins (OEP)"/>
    <property type="match status" value="1"/>
</dbReference>
<dbReference type="NCBIfam" id="TIGR01845">
    <property type="entry name" value="outer_NodT"/>
    <property type="match status" value="1"/>
</dbReference>
<proteinExistence type="inferred from homology"/>
<evidence type="ECO:0000256" key="6">
    <source>
        <dbReference type="ARBA" id="ARBA00023136"/>
    </source>
</evidence>
<dbReference type="eggNOG" id="COG1538">
    <property type="taxonomic scope" value="Bacteria"/>
</dbReference>
<evidence type="ECO:0000256" key="10">
    <source>
        <dbReference type="SAM" id="MobiDB-lite"/>
    </source>
</evidence>
<keyword evidence="12" id="KW-1185">Reference proteome</keyword>
<evidence type="ECO:0000313" key="12">
    <source>
        <dbReference type="Proteomes" id="UP000002534"/>
    </source>
</evidence>
<reference evidence="12" key="1">
    <citation type="submission" date="2005-10" db="EMBL/GenBank/DDBJ databases">
        <title>Complete sequence of Pelobacter carbinolicus DSM 2380.</title>
        <authorList>
            <person name="Copeland A."/>
            <person name="Lucas S."/>
            <person name="Lapidus A."/>
            <person name="Barry K."/>
            <person name="Detter J.C."/>
            <person name="Glavina T."/>
            <person name="Hammon N."/>
            <person name="Israni S."/>
            <person name="Pitluck S."/>
            <person name="Chertkov O."/>
            <person name="Schmutz J."/>
            <person name="Larimer F."/>
            <person name="Land M."/>
            <person name="Kyrpides N."/>
            <person name="Ivanova N."/>
            <person name="Richardson P."/>
        </authorList>
    </citation>
    <scope>NUCLEOTIDE SEQUENCE [LARGE SCALE GENOMIC DNA]</scope>
    <source>
        <strain evidence="12">DSM 2380 / NBRC 103641 / GraBd1</strain>
    </source>
</reference>
<sequence length="533" mass="57664">MFRAPSSRMKLHMILHSLTTGIYQLPTRALRGVSLFRRSCAHPVKKALFALAAVTLFLPGCARLPGGIEPQAQLLDPNTLDAGSAVRNEAETGSPWPTATWWKAYGDPQLDLLVEQATTDNPSLRLAQARIARARSLAGGAKSVLWPRINSSVVLSREKYLGQTYWDNDALFDFVYNLDLWGKNRSALEAALGKVKVAEAEARLVKLNLETAVVRTYIALSLQYTARDIARTTLQQRRDILAITQAREVAGLATEFERSQAETPVPAARAELESITEAILLLHNQLSTLTGRGPGYGEAIVRPSPILDVPIQLPSTLPADLLGRRPDVAAQRWRVESAGKSIKTAKAAFYPNINLTAYIGWSALGFAQFMSAGTLAHGFGPAITLPIFEGGRLRSELGVATADYDEAVESYNATLLEALQSVSDALVTLRSLDKQRSEADKANALAKRAYDIAMRGYRAGLTNYLDVLNAQNQTLVEALRKAKVEARRLDAHALLMQALGGGADSNSSHAGFATGAADPGTQTSDTIVLAKRP</sequence>
<protein>
    <submittedName>
        <fullName evidence="11">Outer membrane channel, putative</fullName>
    </submittedName>
</protein>
<evidence type="ECO:0000256" key="9">
    <source>
        <dbReference type="RuleBase" id="RU362097"/>
    </source>
</evidence>
<keyword evidence="8 9" id="KW-0449">Lipoprotein</keyword>
<comment type="subcellular location">
    <subcellularLocation>
        <location evidence="9">Cell membrane</location>
        <topology evidence="9">Lipid-anchor</topology>
    </subcellularLocation>
    <subcellularLocation>
        <location evidence="1">Membrane</location>
    </subcellularLocation>
</comment>
<comment type="similarity">
    <text evidence="2 9">Belongs to the outer membrane factor (OMF) (TC 1.B.17) family.</text>
</comment>